<dbReference type="Pfam" id="PF10014">
    <property type="entry name" value="2OG-Fe_Oxy_2"/>
    <property type="match status" value="1"/>
</dbReference>
<dbReference type="Proteomes" id="UP001596112">
    <property type="component" value="Unassembled WGS sequence"/>
</dbReference>
<gene>
    <name evidence="1" type="ORF">ACFQGO_31015</name>
</gene>
<keyword evidence="1" id="KW-0560">Oxidoreductase</keyword>
<organism evidence="1 2">
    <name type="scientific">Streptomyces heilongjiangensis</name>
    <dbReference type="NCBI Taxonomy" id="945052"/>
    <lineage>
        <taxon>Bacteria</taxon>
        <taxon>Bacillati</taxon>
        <taxon>Actinomycetota</taxon>
        <taxon>Actinomycetes</taxon>
        <taxon>Kitasatosporales</taxon>
        <taxon>Streptomycetaceae</taxon>
        <taxon>Streptomyces</taxon>
    </lineage>
</organism>
<dbReference type="RefSeq" id="WP_272171030.1">
    <property type="nucleotide sequence ID" value="NZ_JAQOSL010000024.1"/>
</dbReference>
<sequence length="233" mass="26143">MALGPQGFSIIDLPPATPEMLQSYEDLPLDPYMGNGTRFKRFAQYRLTPEPGRDKGWLYEKLPQRDYTTYKQFNKVGGGIRRTYETILADFTPVITLGADAMDLDRGEDWQINVHQNRTRADGQRPGPLTPEGVHHDGHEYVMIAVLRRNNVGGSETRLWRPGADAPFWTGTLAAGQAVLLDDKALQHDVTDVTSADGGPGHRDIVIVAFSRWKDKWYGDEHDEAALANRPKN</sequence>
<dbReference type="InterPro" id="IPR018724">
    <property type="entry name" value="2OG-Fe_dioxygenase"/>
</dbReference>
<evidence type="ECO:0000313" key="2">
    <source>
        <dbReference type="Proteomes" id="UP001596112"/>
    </source>
</evidence>
<name>A0ABW1BFD3_9ACTN</name>
<dbReference type="Gene3D" id="2.60.120.620">
    <property type="entry name" value="q2cbj1_9rhob like domain"/>
    <property type="match status" value="1"/>
</dbReference>
<keyword evidence="2" id="KW-1185">Reference proteome</keyword>
<keyword evidence="1" id="KW-0223">Dioxygenase</keyword>
<comment type="caution">
    <text evidence="1">The sequence shown here is derived from an EMBL/GenBank/DDBJ whole genome shotgun (WGS) entry which is preliminary data.</text>
</comment>
<proteinExistence type="predicted"/>
<reference evidence="2" key="1">
    <citation type="journal article" date="2019" name="Int. J. Syst. Evol. Microbiol.">
        <title>The Global Catalogue of Microorganisms (GCM) 10K type strain sequencing project: providing services to taxonomists for standard genome sequencing and annotation.</title>
        <authorList>
            <consortium name="The Broad Institute Genomics Platform"/>
            <consortium name="The Broad Institute Genome Sequencing Center for Infectious Disease"/>
            <person name="Wu L."/>
            <person name="Ma J."/>
        </authorList>
    </citation>
    <scope>NUCLEOTIDE SEQUENCE [LARGE SCALE GENOMIC DNA]</scope>
    <source>
        <strain evidence="2">JCM 9918</strain>
    </source>
</reference>
<dbReference type="GO" id="GO:0051213">
    <property type="term" value="F:dioxygenase activity"/>
    <property type="evidence" value="ECO:0007669"/>
    <property type="project" value="UniProtKB-KW"/>
</dbReference>
<accession>A0ABW1BFD3</accession>
<protein>
    <submittedName>
        <fullName evidence="1">2OG-Fe dioxygenase family protein</fullName>
    </submittedName>
</protein>
<dbReference type="EMBL" id="JBHSNZ010000028">
    <property type="protein sequence ID" value="MFC5811891.1"/>
    <property type="molecule type" value="Genomic_DNA"/>
</dbReference>
<evidence type="ECO:0000313" key="1">
    <source>
        <dbReference type="EMBL" id="MFC5811891.1"/>
    </source>
</evidence>